<comment type="function">
    <text evidence="5">This is one of the proteins that binds to the 5S RNA in the ribosome where it forms part of the central protuberance.</text>
</comment>
<dbReference type="InterPro" id="IPR020057">
    <property type="entry name" value="Ribosomal_bL25_b-dom"/>
</dbReference>
<evidence type="ECO:0000256" key="4">
    <source>
        <dbReference type="ARBA" id="ARBA00023274"/>
    </source>
</evidence>
<keyword evidence="2 5" id="KW-0694">RNA-binding</keyword>
<dbReference type="GO" id="GO:0008097">
    <property type="term" value="F:5S rRNA binding"/>
    <property type="evidence" value="ECO:0007669"/>
    <property type="project" value="InterPro"/>
</dbReference>
<protein>
    <recommendedName>
        <fullName evidence="5">Large ribosomal subunit protein bL25</fullName>
    </recommendedName>
    <alternativeName>
        <fullName evidence="5">General stress protein CTC</fullName>
    </alternativeName>
</protein>
<dbReference type="GO" id="GO:0022625">
    <property type="term" value="C:cytosolic large ribosomal subunit"/>
    <property type="evidence" value="ECO:0007669"/>
    <property type="project" value="TreeGrafter"/>
</dbReference>
<dbReference type="InterPro" id="IPR011035">
    <property type="entry name" value="Ribosomal_bL25/Gln-tRNA_synth"/>
</dbReference>
<dbReference type="CDD" id="cd00495">
    <property type="entry name" value="Ribosomal_L25_TL5_CTC"/>
    <property type="match status" value="1"/>
</dbReference>
<comment type="similarity">
    <text evidence="5">Belongs to the bacterial ribosomal protein bL25 family. CTC subfamily.</text>
</comment>
<dbReference type="InterPro" id="IPR001021">
    <property type="entry name" value="Ribosomal_bL25_long"/>
</dbReference>
<dbReference type="GO" id="GO:0003735">
    <property type="term" value="F:structural constituent of ribosome"/>
    <property type="evidence" value="ECO:0007669"/>
    <property type="project" value="InterPro"/>
</dbReference>
<dbReference type="SUPFAM" id="SSF50715">
    <property type="entry name" value="Ribosomal protein L25-like"/>
    <property type="match status" value="1"/>
</dbReference>
<comment type="subunit">
    <text evidence="5">Part of the 50S ribosomal subunit; part of the 5S rRNA/L5/L18/L25 subcomplex. Contacts the 5S rRNA. Binds to the 5S rRNA independently of L5 and L18.</text>
</comment>
<evidence type="ECO:0000313" key="8">
    <source>
        <dbReference type="EMBL" id="BFD46025.1"/>
    </source>
</evidence>
<feature type="domain" description="Large ribosomal subunit protein bL25 L25" evidence="6">
    <location>
        <begin position="7"/>
        <end position="94"/>
    </location>
</feature>
<feature type="domain" description="Large ribosomal subunit protein bL25 beta" evidence="7">
    <location>
        <begin position="103"/>
        <end position="184"/>
    </location>
</feature>
<dbReference type="Gene3D" id="2.40.240.10">
    <property type="entry name" value="Ribosomal Protein L25, Chain P"/>
    <property type="match status" value="1"/>
</dbReference>
<reference evidence="8" key="1">
    <citation type="submission" date="2024-01" db="EMBL/GenBank/DDBJ databases">
        <title>Sequencing the genomes of a sandfly, Sergentomyia squamirostris, and its two endosymbionts.</title>
        <authorList>
            <person name="Itokawa K."/>
            <person name="Sanjoba C."/>
        </authorList>
    </citation>
    <scope>NUCLEOTIDE SEQUENCE</scope>
    <source>
        <strain evidence="8">RiSSQ</strain>
    </source>
</reference>
<evidence type="ECO:0000259" key="7">
    <source>
        <dbReference type="Pfam" id="PF14693"/>
    </source>
</evidence>
<keyword evidence="3 5" id="KW-0689">Ribosomal protein</keyword>
<dbReference type="PANTHER" id="PTHR33284">
    <property type="entry name" value="RIBOSOMAL PROTEIN L25/GLN-TRNA SYNTHETASE, ANTI-CODON-BINDING DOMAIN-CONTAINING PROTEIN"/>
    <property type="match status" value="1"/>
</dbReference>
<dbReference type="HAMAP" id="MF_01334">
    <property type="entry name" value="Ribosomal_bL25_CTC"/>
    <property type="match status" value="1"/>
</dbReference>
<dbReference type="InterPro" id="IPR037121">
    <property type="entry name" value="Ribosomal_bL25_C"/>
</dbReference>
<dbReference type="NCBIfam" id="TIGR00731">
    <property type="entry name" value="bL25_bact_ctc"/>
    <property type="match status" value="1"/>
</dbReference>
<evidence type="ECO:0000256" key="3">
    <source>
        <dbReference type="ARBA" id="ARBA00022980"/>
    </source>
</evidence>
<gene>
    <name evidence="5" type="primary">rplY</name>
    <name evidence="5" type="synonym">ctc</name>
    <name evidence="8" type="ORF">DMENIID0002_06710</name>
</gene>
<dbReference type="InterPro" id="IPR020056">
    <property type="entry name" value="Rbsml_bL25/Gln-tRNA_synth_N"/>
</dbReference>
<name>A0AAT9G872_9RICK</name>
<evidence type="ECO:0000259" key="6">
    <source>
        <dbReference type="Pfam" id="PF01386"/>
    </source>
</evidence>
<dbReference type="PANTHER" id="PTHR33284:SF1">
    <property type="entry name" value="RIBOSOMAL PROTEIN L25_GLN-TRNA SYNTHETASE, ANTI-CODON-BINDING DOMAIN-CONTAINING PROTEIN"/>
    <property type="match status" value="1"/>
</dbReference>
<dbReference type="NCBIfam" id="NF004612">
    <property type="entry name" value="PRK05943.1"/>
    <property type="match status" value="1"/>
</dbReference>
<dbReference type="Pfam" id="PF01386">
    <property type="entry name" value="Ribosomal_L25p"/>
    <property type="match status" value="1"/>
</dbReference>
<dbReference type="InterPro" id="IPR029751">
    <property type="entry name" value="Ribosomal_L25_dom"/>
</dbReference>
<dbReference type="InterPro" id="IPR020930">
    <property type="entry name" value="Ribosomal_uL5_bac-type"/>
</dbReference>
<dbReference type="Gene3D" id="2.170.120.20">
    <property type="entry name" value="Ribosomal protein L25, beta domain"/>
    <property type="match status" value="1"/>
</dbReference>
<evidence type="ECO:0000256" key="5">
    <source>
        <dbReference type="HAMAP-Rule" id="MF_01334"/>
    </source>
</evidence>
<evidence type="ECO:0000256" key="1">
    <source>
        <dbReference type="ARBA" id="ARBA00022730"/>
    </source>
</evidence>
<dbReference type="GO" id="GO:0006412">
    <property type="term" value="P:translation"/>
    <property type="evidence" value="ECO:0007669"/>
    <property type="project" value="UniProtKB-UniRule"/>
</dbReference>
<organism evidence="8">
    <name type="scientific">Candidatus Tisiphia endosymbiont of Sergentomyia squamirostris</name>
    <dbReference type="NCBI Taxonomy" id="3113639"/>
    <lineage>
        <taxon>Bacteria</taxon>
        <taxon>Pseudomonadati</taxon>
        <taxon>Pseudomonadota</taxon>
        <taxon>Alphaproteobacteria</taxon>
        <taxon>Rickettsiales</taxon>
        <taxon>Rickettsiaceae</taxon>
        <taxon>Rickettsieae</taxon>
        <taxon>Candidatus Tisiphia</taxon>
    </lineage>
</organism>
<keyword evidence="1 5" id="KW-0699">rRNA-binding</keyword>
<dbReference type="NCBIfam" id="NF004128">
    <property type="entry name" value="PRK05618.1-2"/>
    <property type="match status" value="1"/>
</dbReference>
<dbReference type="EMBL" id="AP029170">
    <property type="protein sequence ID" value="BFD46025.1"/>
    <property type="molecule type" value="Genomic_DNA"/>
</dbReference>
<proteinExistence type="inferred from homology"/>
<dbReference type="AlphaFoldDB" id="A0AAT9G872"/>
<keyword evidence="4 5" id="KW-0687">Ribonucleoprotein</keyword>
<sequence>MSELLELAAEMREKFGTGVARYLRRKGMVPAIVYGAGKEVLAVSIEEKEITKHYRKPSFISTVIQIKVGSKTHKVLPKAVELHPITDIVRHVDFVHLEEKTQRMEVPVVYEGKERALGVKRGGFFNIIKRTITLLCDVNNIPKNINIDVSNMHIGQSLKAKNIKLPEGVQLASKNDFIMATIIGRKGSKSEDEEAATEEVKAK</sequence>
<evidence type="ECO:0000256" key="2">
    <source>
        <dbReference type="ARBA" id="ARBA00022884"/>
    </source>
</evidence>
<accession>A0AAT9G872</accession>
<dbReference type="Pfam" id="PF14693">
    <property type="entry name" value="Ribosomal_TL5_C"/>
    <property type="match status" value="1"/>
</dbReference>